<dbReference type="InParanoid" id="A0A2K2DCC7"/>
<name>A0A2K2DCC7_BRADI</name>
<feature type="chain" id="PRO_5036319220" evidence="1">
    <location>
        <begin position="17"/>
        <end position="175"/>
    </location>
</feature>
<dbReference type="EnsemblPlants" id="PNT71946">
    <property type="protein sequence ID" value="PNT71946"/>
    <property type="gene ID" value="BRADI_2g37707v3"/>
</dbReference>
<feature type="signal peptide" evidence="1">
    <location>
        <begin position="1"/>
        <end position="16"/>
    </location>
</feature>
<evidence type="ECO:0000313" key="2">
    <source>
        <dbReference type="EMBL" id="PNT71946.1"/>
    </source>
</evidence>
<keyword evidence="4" id="KW-1185">Reference proteome</keyword>
<organism evidence="2">
    <name type="scientific">Brachypodium distachyon</name>
    <name type="common">Purple false brome</name>
    <name type="synonym">Trachynia distachya</name>
    <dbReference type="NCBI Taxonomy" id="15368"/>
    <lineage>
        <taxon>Eukaryota</taxon>
        <taxon>Viridiplantae</taxon>
        <taxon>Streptophyta</taxon>
        <taxon>Embryophyta</taxon>
        <taxon>Tracheophyta</taxon>
        <taxon>Spermatophyta</taxon>
        <taxon>Magnoliopsida</taxon>
        <taxon>Liliopsida</taxon>
        <taxon>Poales</taxon>
        <taxon>Poaceae</taxon>
        <taxon>BOP clade</taxon>
        <taxon>Pooideae</taxon>
        <taxon>Stipodae</taxon>
        <taxon>Brachypodieae</taxon>
        <taxon>Brachypodium</taxon>
    </lineage>
</organism>
<gene>
    <name evidence="2" type="ORF">BRADI_2g37707v3</name>
</gene>
<dbReference type="Proteomes" id="UP000008810">
    <property type="component" value="Chromosome 2"/>
</dbReference>
<protein>
    <submittedName>
        <fullName evidence="2 3">Uncharacterized protein</fullName>
    </submittedName>
</protein>
<proteinExistence type="predicted"/>
<dbReference type="Gramene" id="PNT71946">
    <property type="protein sequence ID" value="PNT71946"/>
    <property type="gene ID" value="BRADI_2g37707v3"/>
</dbReference>
<reference evidence="2" key="2">
    <citation type="submission" date="2017-06" db="EMBL/GenBank/DDBJ databases">
        <title>WGS assembly of Brachypodium distachyon.</title>
        <authorList>
            <consortium name="The International Brachypodium Initiative"/>
            <person name="Lucas S."/>
            <person name="Harmon-Smith M."/>
            <person name="Lail K."/>
            <person name="Tice H."/>
            <person name="Grimwood J."/>
            <person name="Bruce D."/>
            <person name="Barry K."/>
            <person name="Shu S."/>
            <person name="Lindquist E."/>
            <person name="Wang M."/>
            <person name="Pitluck S."/>
            <person name="Vogel J.P."/>
            <person name="Garvin D.F."/>
            <person name="Mockler T.C."/>
            <person name="Schmutz J."/>
            <person name="Rokhsar D."/>
            <person name="Bevan M.W."/>
        </authorList>
    </citation>
    <scope>NUCLEOTIDE SEQUENCE</scope>
    <source>
        <strain evidence="2">Bd21</strain>
    </source>
</reference>
<evidence type="ECO:0000313" key="4">
    <source>
        <dbReference type="Proteomes" id="UP000008810"/>
    </source>
</evidence>
<dbReference type="EMBL" id="CM000881">
    <property type="protein sequence ID" value="PNT71946.1"/>
    <property type="molecule type" value="Genomic_DNA"/>
</dbReference>
<reference evidence="2 3" key="1">
    <citation type="journal article" date="2010" name="Nature">
        <title>Genome sequencing and analysis of the model grass Brachypodium distachyon.</title>
        <authorList>
            <consortium name="International Brachypodium Initiative"/>
        </authorList>
    </citation>
    <scope>NUCLEOTIDE SEQUENCE [LARGE SCALE GENOMIC DNA]</scope>
    <source>
        <strain evidence="2 3">Bd21</strain>
    </source>
</reference>
<sequence>MRGYLPLGLIGHFVFGFSFLSPPLLYEGGGGGIGFAPPPLSDPPRPCRARSRRIRRPHPSWLGAPRAAPSAVLGPCVSGMMGAAACARGVFDGMPGPRPRAAVPDRPRRVPVRGAELAAPWWTLAGSRFDHVGLLCMSCTGRVGGSSSKAGHYYASLDLKKATWQYDTDVEFVYS</sequence>
<reference evidence="3" key="3">
    <citation type="submission" date="2018-08" db="UniProtKB">
        <authorList>
            <consortium name="EnsemblPlants"/>
        </authorList>
    </citation>
    <scope>IDENTIFICATION</scope>
    <source>
        <strain evidence="3">cv. Bd21</strain>
    </source>
</reference>
<accession>A0A2K2DCC7</accession>
<dbReference type="AlphaFoldDB" id="A0A2K2DCC7"/>
<evidence type="ECO:0000313" key="3">
    <source>
        <dbReference type="EnsemblPlants" id="PNT71946"/>
    </source>
</evidence>
<evidence type="ECO:0000256" key="1">
    <source>
        <dbReference type="SAM" id="SignalP"/>
    </source>
</evidence>
<keyword evidence="1" id="KW-0732">Signal</keyword>